<dbReference type="EMBL" id="JAAMPI010000842">
    <property type="protein sequence ID" value="KAF4628231.1"/>
    <property type="molecule type" value="Genomic_DNA"/>
</dbReference>
<sequence length="276" mass="30700">MMRVDRTNTADEIEALADTFLEQPPLDYDSDATADEIGAVTEPARSSKIGMRTCTEIFKNALENRTSLKAALKNHVPQARAPSTQLARTYGVDLNRDGTIPDEDHLYRTIHGLLYTLNSVLTEIYEGFNVTSSKAKRIDSLLIKLVKDSVLTDTIISRQLSIVLTASFVARAGDVVRSHLYKNIECCLFRDLTLSFRGGDGIEHLSMNVCLRFVKGFKALPNEDRNLRVDILAYPAHNSVCPVKLLTIHALRIGAVDSTTFYELRTKAIARADKTV</sequence>
<protein>
    <submittedName>
        <fullName evidence="1">Uncharacterized protein</fullName>
    </submittedName>
</protein>
<accession>A0A8H4RFA8</accession>
<dbReference type="OrthoDB" id="4369634at2759"/>
<dbReference type="AlphaFoldDB" id="A0A8H4RFA8"/>
<evidence type="ECO:0000313" key="2">
    <source>
        <dbReference type="Proteomes" id="UP000566819"/>
    </source>
</evidence>
<proteinExistence type="predicted"/>
<dbReference type="Proteomes" id="UP000566819">
    <property type="component" value="Unassembled WGS sequence"/>
</dbReference>
<comment type="caution">
    <text evidence="1">The sequence shown here is derived from an EMBL/GenBank/DDBJ whole genome shotgun (WGS) entry which is preliminary data.</text>
</comment>
<organism evidence="1 2">
    <name type="scientific">Cudoniella acicularis</name>
    <dbReference type="NCBI Taxonomy" id="354080"/>
    <lineage>
        <taxon>Eukaryota</taxon>
        <taxon>Fungi</taxon>
        <taxon>Dikarya</taxon>
        <taxon>Ascomycota</taxon>
        <taxon>Pezizomycotina</taxon>
        <taxon>Leotiomycetes</taxon>
        <taxon>Helotiales</taxon>
        <taxon>Tricladiaceae</taxon>
        <taxon>Cudoniella</taxon>
    </lineage>
</organism>
<name>A0A8H4RFA8_9HELO</name>
<keyword evidence="2" id="KW-1185">Reference proteome</keyword>
<gene>
    <name evidence="1" type="ORF">G7Y89_g9920</name>
</gene>
<reference evidence="1 2" key="1">
    <citation type="submission" date="2020-03" db="EMBL/GenBank/DDBJ databases">
        <title>Draft Genome Sequence of Cudoniella acicularis.</title>
        <authorList>
            <person name="Buettner E."/>
            <person name="Kellner H."/>
        </authorList>
    </citation>
    <scope>NUCLEOTIDE SEQUENCE [LARGE SCALE GENOMIC DNA]</scope>
    <source>
        <strain evidence="1 2">DSM 108380</strain>
    </source>
</reference>
<evidence type="ECO:0000313" key="1">
    <source>
        <dbReference type="EMBL" id="KAF4628231.1"/>
    </source>
</evidence>